<organism evidence="1 2">
    <name type="scientific">Bradyrhizobium yuanmingense</name>
    <dbReference type="NCBI Taxonomy" id="108015"/>
    <lineage>
        <taxon>Bacteria</taxon>
        <taxon>Pseudomonadati</taxon>
        <taxon>Pseudomonadota</taxon>
        <taxon>Alphaproteobacteria</taxon>
        <taxon>Hyphomicrobiales</taxon>
        <taxon>Nitrobacteraceae</taxon>
        <taxon>Bradyrhizobium</taxon>
    </lineage>
</organism>
<name>A0A0R3CA64_9BRAD</name>
<reference evidence="1 2" key="1">
    <citation type="submission" date="2015-09" db="EMBL/GenBank/DDBJ databases">
        <title>Draft Genome Sequence of the Strain BR 3267 (Bradyrhizobium yuanmingense) recommended as inoculant for cowpea in Brazil.</title>
        <authorList>
            <person name="Simoes-Araujo J.L."/>
            <person name="Zilli J.E."/>
        </authorList>
    </citation>
    <scope>NUCLEOTIDE SEQUENCE [LARGE SCALE GENOMIC DNA]</scope>
    <source>
        <strain evidence="1 2">BR3267</strain>
    </source>
</reference>
<dbReference type="RefSeq" id="WP_057028705.1">
    <property type="nucleotide sequence ID" value="NZ_LJYF01000030.1"/>
</dbReference>
<dbReference type="EMBL" id="LJYF01000030">
    <property type="protein sequence ID" value="KRP93260.1"/>
    <property type="molecule type" value="Genomic_DNA"/>
</dbReference>
<dbReference type="AlphaFoldDB" id="A0A0R3CA64"/>
<accession>A0A0R3CA64</accession>
<dbReference type="STRING" id="108015.GA0061099_1012127"/>
<dbReference type="OrthoDB" id="8170339at2"/>
<evidence type="ECO:0000313" key="1">
    <source>
        <dbReference type="EMBL" id="KRP93260.1"/>
    </source>
</evidence>
<proteinExistence type="predicted"/>
<dbReference type="Proteomes" id="UP000051380">
    <property type="component" value="Unassembled WGS sequence"/>
</dbReference>
<evidence type="ECO:0000313" key="2">
    <source>
        <dbReference type="Proteomes" id="UP000051380"/>
    </source>
</evidence>
<comment type="caution">
    <text evidence="1">The sequence shown here is derived from an EMBL/GenBank/DDBJ whole genome shotgun (WGS) entry which is preliminary data.</text>
</comment>
<gene>
    <name evidence="1" type="ORF">AOQ72_26940</name>
</gene>
<sequence>MKIANSRLLRRAPSKRSREWTITFVLTLLFFLIQLGTVGSARTYILSDPYTIGIVRATNGAPAAHLFSSLDTVNEMIATGAKSVVRTTLQPAEGDQRLADTCSLIAPLMRVVLHHSCHRRDKSC</sequence>
<protein>
    <submittedName>
        <fullName evidence="1">Uncharacterized protein</fullName>
    </submittedName>
</protein>